<keyword evidence="2" id="KW-1185">Reference proteome</keyword>
<dbReference type="EMBL" id="CAXKWB010020349">
    <property type="protein sequence ID" value="CAL4122550.1"/>
    <property type="molecule type" value="Genomic_DNA"/>
</dbReference>
<reference evidence="1 2" key="1">
    <citation type="submission" date="2024-05" db="EMBL/GenBank/DDBJ databases">
        <authorList>
            <person name="Wallberg A."/>
        </authorList>
    </citation>
    <scope>NUCLEOTIDE SEQUENCE [LARGE SCALE GENOMIC DNA]</scope>
</reference>
<comment type="caution">
    <text evidence="1">The sequence shown here is derived from an EMBL/GenBank/DDBJ whole genome shotgun (WGS) entry which is preliminary data.</text>
</comment>
<sequence length="108" mass="12416">LGDKNEYEITLFISTFEALNNFAVENNIKYLIKCFDATGVSETLKIHVILYHIADALSVLNKGDLGLWSEQTGESIHRELKNEWDEYKNNLLEDVNYGSRLKNAVDDY</sequence>
<dbReference type="Proteomes" id="UP001497623">
    <property type="component" value="Unassembled WGS sequence"/>
</dbReference>
<evidence type="ECO:0000313" key="1">
    <source>
        <dbReference type="EMBL" id="CAL4122550.1"/>
    </source>
</evidence>
<proteinExistence type="predicted"/>
<gene>
    <name evidence="1" type="ORF">MNOR_LOCUS23272</name>
</gene>
<evidence type="ECO:0000313" key="2">
    <source>
        <dbReference type="Proteomes" id="UP001497623"/>
    </source>
</evidence>
<accession>A0AAV2RCU4</accession>
<dbReference type="AlphaFoldDB" id="A0AAV2RCU4"/>
<feature type="non-terminal residue" evidence="1">
    <location>
        <position position="1"/>
    </location>
</feature>
<name>A0AAV2RCU4_MEGNR</name>
<organism evidence="1 2">
    <name type="scientific">Meganyctiphanes norvegica</name>
    <name type="common">Northern krill</name>
    <name type="synonym">Thysanopoda norvegica</name>
    <dbReference type="NCBI Taxonomy" id="48144"/>
    <lineage>
        <taxon>Eukaryota</taxon>
        <taxon>Metazoa</taxon>
        <taxon>Ecdysozoa</taxon>
        <taxon>Arthropoda</taxon>
        <taxon>Crustacea</taxon>
        <taxon>Multicrustacea</taxon>
        <taxon>Malacostraca</taxon>
        <taxon>Eumalacostraca</taxon>
        <taxon>Eucarida</taxon>
        <taxon>Euphausiacea</taxon>
        <taxon>Euphausiidae</taxon>
        <taxon>Meganyctiphanes</taxon>
    </lineage>
</organism>
<protein>
    <submittedName>
        <fullName evidence="1">Uncharacterized protein</fullName>
    </submittedName>
</protein>